<reference evidence="4 5" key="1">
    <citation type="submission" date="2013-12" db="EMBL/GenBank/DDBJ databases">
        <authorList>
            <person name="Stott M."/>
        </authorList>
    </citation>
    <scope>NUCLEOTIDE SEQUENCE [LARGE SCALE GENOMIC DNA]</scope>
    <source>
        <strain evidence="4 5">K22</strain>
    </source>
</reference>
<dbReference type="Gene3D" id="3.40.250.10">
    <property type="entry name" value="Rhodanese-like domain"/>
    <property type="match status" value="2"/>
</dbReference>
<keyword evidence="1" id="KW-0677">Repeat</keyword>
<dbReference type="InterPro" id="IPR051126">
    <property type="entry name" value="Thiosulfate_sulfurtransferase"/>
</dbReference>
<dbReference type="InterPro" id="IPR001763">
    <property type="entry name" value="Rhodanese-like_dom"/>
</dbReference>
<dbReference type="PROSITE" id="PS50206">
    <property type="entry name" value="RHODANESE_3"/>
    <property type="match status" value="2"/>
</dbReference>
<dbReference type="EMBL" id="CBXV010000007">
    <property type="protein sequence ID" value="CDM66168.1"/>
    <property type="molecule type" value="Genomic_DNA"/>
</dbReference>
<dbReference type="GO" id="GO:0004792">
    <property type="term" value="F:thiosulfate-cyanide sulfurtransferase activity"/>
    <property type="evidence" value="ECO:0007669"/>
    <property type="project" value="InterPro"/>
</dbReference>
<evidence type="ECO:0000256" key="2">
    <source>
        <dbReference type="RuleBase" id="RU000507"/>
    </source>
</evidence>
<dbReference type="InterPro" id="IPR036873">
    <property type="entry name" value="Rhodanese-like_dom_sf"/>
</dbReference>
<organism evidence="4 5">
    <name type="scientific">Pyrinomonas methylaliphatogenes</name>
    <dbReference type="NCBI Taxonomy" id="454194"/>
    <lineage>
        <taxon>Bacteria</taxon>
        <taxon>Pseudomonadati</taxon>
        <taxon>Acidobacteriota</taxon>
        <taxon>Blastocatellia</taxon>
        <taxon>Blastocatellales</taxon>
        <taxon>Pyrinomonadaceae</taxon>
        <taxon>Pyrinomonas</taxon>
    </lineage>
</organism>
<evidence type="ECO:0000313" key="5">
    <source>
        <dbReference type="Proteomes" id="UP000031518"/>
    </source>
</evidence>
<feature type="domain" description="Rhodanese" evidence="3">
    <location>
        <begin position="25"/>
        <end position="133"/>
    </location>
</feature>
<dbReference type="STRING" id="454194.PYK22_02180"/>
<dbReference type="Pfam" id="PF00581">
    <property type="entry name" value="Rhodanese"/>
    <property type="match status" value="2"/>
</dbReference>
<dbReference type="Proteomes" id="UP000031518">
    <property type="component" value="Unassembled WGS sequence"/>
</dbReference>
<feature type="domain" description="Rhodanese" evidence="3">
    <location>
        <begin position="164"/>
        <end position="284"/>
    </location>
</feature>
<keyword evidence="2 4" id="KW-0808">Transferase</keyword>
<proteinExistence type="predicted"/>
<reference evidence="4 5" key="2">
    <citation type="submission" date="2015-01" db="EMBL/GenBank/DDBJ databases">
        <title>Complete genome sequence of Pyrinomonas methylaliphatogenes type strain K22T.</title>
        <authorList>
            <person name="Lee K.C.Y."/>
            <person name="Power J.F."/>
            <person name="Dunfield P.F."/>
            <person name="Morgan X.C."/>
            <person name="Huttenhower C."/>
            <person name="Stott M.B."/>
        </authorList>
    </citation>
    <scope>NUCLEOTIDE SEQUENCE [LARGE SCALE GENOMIC DNA]</scope>
    <source>
        <strain evidence="4 5">K22</strain>
    </source>
</reference>
<dbReference type="SMART" id="SM00450">
    <property type="entry name" value="RHOD"/>
    <property type="match status" value="2"/>
</dbReference>
<dbReference type="AlphaFoldDB" id="A0A0B6WY28"/>
<dbReference type="OrthoDB" id="9770030at2"/>
<dbReference type="RefSeq" id="WP_041977124.1">
    <property type="nucleotide sequence ID" value="NZ_CBXV010000007.1"/>
</dbReference>
<dbReference type="SUPFAM" id="SSF52821">
    <property type="entry name" value="Rhodanese/Cell cycle control phosphatase"/>
    <property type="match status" value="2"/>
</dbReference>
<protein>
    <recommendedName>
        <fullName evidence="2">Sulfurtransferase</fullName>
    </recommendedName>
</protein>
<sequence length="287" mass="32600">MSTAIKAYAVPEVLVSTDWVAQHLQDPSVRIVEVDYEPETAYQLGHIPGAVLINWKQDINDTVRRDIVSKEGFEKLMGRLGIKPETTVVLYGDFRNWFATYAFWVFKIYGHKDVRLLNGGRRKWIDEGREMTEEVPTVEPTTYRCHGIDLGLRAFLPEVSYAYQRDDVKLVDVRSPAEFKGEITAPPEYPTEAAQRGGHIPGAVNIPWAQAVADDDTFKPVDELRQLYEGKGVTPDKTIITYCRIGERSSHTWFVLKYLLGYPTVINYDGSWSEWGNTVGLPIEKGE</sequence>
<dbReference type="PROSITE" id="PS00380">
    <property type="entry name" value="RHODANESE_1"/>
    <property type="match status" value="1"/>
</dbReference>
<dbReference type="PROSITE" id="PS00683">
    <property type="entry name" value="RHODANESE_2"/>
    <property type="match status" value="1"/>
</dbReference>
<dbReference type="PANTHER" id="PTHR43855:SF1">
    <property type="entry name" value="THIOSULFATE SULFURTRANSFERASE"/>
    <property type="match status" value="1"/>
</dbReference>
<name>A0A0B6WY28_9BACT</name>
<keyword evidence="5" id="KW-1185">Reference proteome</keyword>
<dbReference type="CDD" id="cd01449">
    <property type="entry name" value="TST_Repeat_2"/>
    <property type="match status" value="1"/>
</dbReference>
<gene>
    <name evidence="4" type="ORF">PYK22_02180</name>
</gene>
<evidence type="ECO:0000313" key="4">
    <source>
        <dbReference type="EMBL" id="CDM66168.1"/>
    </source>
</evidence>
<dbReference type="InterPro" id="IPR001307">
    <property type="entry name" value="Thiosulphate_STrfase_CS"/>
</dbReference>
<accession>A0A0B6WY28</accession>
<dbReference type="PANTHER" id="PTHR43855">
    <property type="entry name" value="THIOSULFATE SULFURTRANSFERASE"/>
    <property type="match status" value="1"/>
</dbReference>
<evidence type="ECO:0000256" key="1">
    <source>
        <dbReference type="ARBA" id="ARBA00022737"/>
    </source>
</evidence>
<evidence type="ECO:0000259" key="3">
    <source>
        <dbReference type="PROSITE" id="PS50206"/>
    </source>
</evidence>
<dbReference type="CDD" id="cd01448">
    <property type="entry name" value="TST_Repeat_1"/>
    <property type="match status" value="1"/>
</dbReference>